<evidence type="ECO:0000313" key="2">
    <source>
        <dbReference type="Proteomes" id="UP001595814"/>
    </source>
</evidence>
<reference evidence="2" key="1">
    <citation type="journal article" date="2019" name="Int. J. Syst. Evol. Microbiol.">
        <title>The Global Catalogue of Microorganisms (GCM) 10K type strain sequencing project: providing services to taxonomists for standard genome sequencing and annotation.</title>
        <authorList>
            <consortium name="The Broad Institute Genomics Platform"/>
            <consortium name="The Broad Institute Genome Sequencing Center for Infectious Disease"/>
            <person name="Wu L."/>
            <person name="Ma J."/>
        </authorList>
    </citation>
    <scope>NUCLEOTIDE SEQUENCE [LARGE SCALE GENOMIC DNA]</scope>
    <source>
        <strain evidence="2">CECT 7477</strain>
    </source>
</reference>
<name>A0ABV8JUT9_9FLAO</name>
<accession>A0ABV8JUT9</accession>
<comment type="caution">
    <text evidence="1">The sequence shown here is derived from an EMBL/GenBank/DDBJ whole genome shotgun (WGS) entry which is preliminary data.</text>
</comment>
<dbReference type="Proteomes" id="UP001595814">
    <property type="component" value="Unassembled WGS sequence"/>
</dbReference>
<evidence type="ECO:0000313" key="1">
    <source>
        <dbReference type="EMBL" id="MFC4096742.1"/>
    </source>
</evidence>
<gene>
    <name evidence="1" type="ORF">ACFOUT_12715</name>
</gene>
<proteinExistence type="predicted"/>
<protein>
    <submittedName>
        <fullName evidence="1">Uncharacterized protein</fullName>
    </submittedName>
</protein>
<sequence>MEINELLREWRTCKPVLEIDIYGRECFQFPCRIIKVEKRTDLLFGAADEIFVEFECLNFENGELDLREGIMYNKTYERFKSLGEQLPNNTFAKFIATKNEGLKTVIYKTGSFMPRIMFLEMMGSEAGATRFSKDGMVEFHNNYSELRNWIAERSSAAIENKTDNFSDNSYLNDDSCYNSDGWDYYNDQLDMDQQGPEFWDNI</sequence>
<organism evidence="1 2">
    <name type="scientific">Euzebyella saccharophila</name>
    <dbReference type="NCBI Taxonomy" id="679664"/>
    <lineage>
        <taxon>Bacteria</taxon>
        <taxon>Pseudomonadati</taxon>
        <taxon>Bacteroidota</taxon>
        <taxon>Flavobacteriia</taxon>
        <taxon>Flavobacteriales</taxon>
        <taxon>Flavobacteriaceae</taxon>
        <taxon>Euzebyella</taxon>
    </lineage>
</organism>
<keyword evidence="2" id="KW-1185">Reference proteome</keyword>
<dbReference type="EMBL" id="JBHSAW010000010">
    <property type="protein sequence ID" value="MFC4096742.1"/>
    <property type="molecule type" value="Genomic_DNA"/>
</dbReference>
<dbReference type="RefSeq" id="WP_192461489.1">
    <property type="nucleotide sequence ID" value="NZ_JACYFJ010000002.1"/>
</dbReference>